<evidence type="ECO:0000313" key="1">
    <source>
        <dbReference type="EMBL" id="CAB4185406.1"/>
    </source>
</evidence>
<protein>
    <submittedName>
        <fullName evidence="1">Uncharacterized protein</fullName>
    </submittedName>
</protein>
<evidence type="ECO:0000313" key="2">
    <source>
        <dbReference type="EMBL" id="CAB4193012.1"/>
    </source>
</evidence>
<proteinExistence type="predicted"/>
<organism evidence="1">
    <name type="scientific">uncultured Caudovirales phage</name>
    <dbReference type="NCBI Taxonomy" id="2100421"/>
    <lineage>
        <taxon>Viruses</taxon>
        <taxon>Duplodnaviria</taxon>
        <taxon>Heunggongvirae</taxon>
        <taxon>Uroviricota</taxon>
        <taxon>Caudoviricetes</taxon>
        <taxon>Peduoviridae</taxon>
        <taxon>Maltschvirus</taxon>
        <taxon>Maltschvirus maltsch</taxon>
    </lineage>
</organism>
<evidence type="ECO:0000313" key="4">
    <source>
        <dbReference type="EMBL" id="CAB5231518.1"/>
    </source>
</evidence>
<sequence length="178" mass="20215">MNIADEIFGHSTRKRKINSKRKGNNNERLACGLLQDWTGYPFARVPSSGGLRWQNMASVVGDLVCTDEDVKFSFVVETKFLAQIFTGKSSEVTTVLRVWAQAEQDCLRTKNRVPLLLLRDNGMPAGAYYVIFSDDTLKKIGEHIEPVTSYVREKDGLILHRITHYQLLKQVPANLFIQ</sequence>
<name>A0A6J5QS72_9CAUD</name>
<dbReference type="EMBL" id="LR797450">
    <property type="protein sequence ID" value="CAB4217705.1"/>
    <property type="molecule type" value="Genomic_DNA"/>
</dbReference>
<dbReference type="EMBL" id="LR797075">
    <property type="protein sequence ID" value="CAB4185406.1"/>
    <property type="molecule type" value="Genomic_DNA"/>
</dbReference>
<reference evidence="1" key="1">
    <citation type="submission" date="2020-05" db="EMBL/GenBank/DDBJ databases">
        <authorList>
            <person name="Chiriac C."/>
            <person name="Salcher M."/>
            <person name="Ghai R."/>
            <person name="Kavagutti S V."/>
        </authorList>
    </citation>
    <scope>NUCLEOTIDE SEQUENCE</scope>
</reference>
<evidence type="ECO:0000313" key="3">
    <source>
        <dbReference type="EMBL" id="CAB4217705.1"/>
    </source>
</evidence>
<dbReference type="EMBL" id="LR797197">
    <property type="protein sequence ID" value="CAB4193012.1"/>
    <property type="molecule type" value="Genomic_DNA"/>
</dbReference>
<dbReference type="Pfam" id="PF24608">
    <property type="entry name" value="PDDEXK_15"/>
    <property type="match status" value="1"/>
</dbReference>
<dbReference type="InterPro" id="IPR056931">
    <property type="entry name" value="D14-like"/>
</dbReference>
<gene>
    <name evidence="1" type="ORF">UFOVP1127_66</name>
    <name evidence="2" type="ORF">UFOVP1242_8</name>
    <name evidence="3" type="ORF">UFOVP1492_68</name>
    <name evidence="4" type="ORF">UFOVP1580_97</name>
</gene>
<dbReference type="EMBL" id="LR798430">
    <property type="protein sequence ID" value="CAB5231518.1"/>
    <property type="molecule type" value="Genomic_DNA"/>
</dbReference>
<accession>A0A6J5QS72</accession>